<reference evidence="1" key="1">
    <citation type="submission" date="2023-11" db="EMBL/GenBank/DDBJ databases">
        <authorList>
            <person name="Poullet M."/>
        </authorList>
    </citation>
    <scope>NUCLEOTIDE SEQUENCE</scope>
    <source>
        <strain evidence="1">E1834</strain>
    </source>
</reference>
<evidence type="ECO:0000313" key="2">
    <source>
        <dbReference type="Proteomes" id="UP001497535"/>
    </source>
</evidence>
<keyword evidence="2" id="KW-1185">Reference proteome</keyword>
<evidence type="ECO:0000313" key="1">
    <source>
        <dbReference type="EMBL" id="CAK5087811.1"/>
    </source>
</evidence>
<sequence>MLYNIHVKEGYTLAEDLEKPDGIAVVGFFMKIGKIGRKMENFERVIRYGNRMKKLIGGLNRRSRLFLGFSGLGGP</sequence>
<dbReference type="Proteomes" id="UP001497535">
    <property type="component" value="Unassembled WGS sequence"/>
</dbReference>
<organism evidence="1 2">
    <name type="scientific">Meloidogyne enterolobii</name>
    <name type="common">Root-knot nematode worm</name>
    <name type="synonym">Meloidogyne mayaguensis</name>
    <dbReference type="NCBI Taxonomy" id="390850"/>
    <lineage>
        <taxon>Eukaryota</taxon>
        <taxon>Metazoa</taxon>
        <taxon>Ecdysozoa</taxon>
        <taxon>Nematoda</taxon>
        <taxon>Chromadorea</taxon>
        <taxon>Rhabditida</taxon>
        <taxon>Tylenchina</taxon>
        <taxon>Tylenchomorpha</taxon>
        <taxon>Tylenchoidea</taxon>
        <taxon>Meloidogynidae</taxon>
        <taxon>Meloidogyninae</taxon>
        <taxon>Meloidogyne</taxon>
    </lineage>
</organism>
<proteinExistence type="predicted"/>
<dbReference type="EMBL" id="CAVMJV010000067">
    <property type="protein sequence ID" value="CAK5087811.1"/>
    <property type="molecule type" value="Genomic_DNA"/>
</dbReference>
<protein>
    <submittedName>
        <fullName evidence="1">Uncharacterized protein</fullName>
    </submittedName>
</protein>
<accession>A0ACB1ABU9</accession>
<comment type="caution">
    <text evidence="1">The sequence shown here is derived from an EMBL/GenBank/DDBJ whole genome shotgun (WGS) entry which is preliminary data.</text>
</comment>
<name>A0ACB1ABU9_MELEN</name>
<gene>
    <name evidence="1" type="ORF">MENTE1834_LOCUS35431</name>
</gene>